<dbReference type="Proteomes" id="UP000283855">
    <property type="component" value="Unassembled WGS sequence"/>
</dbReference>
<sequence>MANLDLTKYGITGTVEIVHNPSYEVLFAEETKAGLEGFEKGQETELGAVNVMTGIYTGRSPKDKFLVKDATSENTVWWTSEEYKNDNKPVTTETWNVLKDLAAKELSNKKLFVVDGYCGANEATRLKVRFIMEVAWQAHFVTNMFIRPSKEELESFEPDFVVYNASKAKVENYKELGLNSETAVVFNLTTKEQVILNTWYGGEMKKGMFSMMNYFNPLRGIASMHCSANTNMDETESAIFFGLSGTGKTTLSTDPKRKLIGDDEHGWDNEGVFNYEGGCYAKVINLDKESEPDIYNAIKRDALLENVTVDAEGKINFADKSVTENTRVSYPIHHIENIVKPVSKGPHAKQVIFLSADAFGVLPPVSILNPEQAQYYFLSGFTAKLAGTERGITEPTPTFSACFGAAFLSLHPTKYAEELVKKMEMTGAKAYLVNTGWNGTGKRISIRDTRGIIDAILDGSIEKAPTKTIPYFDFVVPTELPGVDPKILDPRDTYECACQWEEKAKDLAGRFIKNFSKFTGNEAGKALVAAGPKL</sequence>
<keyword evidence="4 13" id="KW-0312">Gluconeogenesis</keyword>
<comment type="function">
    <text evidence="13">Involved in the gluconeogenesis. Catalyzes the conversion of oxaloacetate (OAA) to phosphoenolpyruvate (PEP) through direct phosphoryl transfer between the nucleoside triphosphate and OAA.</text>
</comment>
<dbReference type="AlphaFoldDB" id="A0A413T3Z4"/>
<evidence type="ECO:0000256" key="4">
    <source>
        <dbReference type="ARBA" id="ARBA00022432"/>
    </source>
</evidence>
<dbReference type="CDD" id="cd00484">
    <property type="entry name" value="PEPCK_ATP"/>
    <property type="match status" value="1"/>
</dbReference>
<dbReference type="Gene3D" id="3.90.228.20">
    <property type="match status" value="1"/>
</dbReference>
<evidence type="ECO:0000256" key="8">
    <source>
        <dbReference type="ARBA" id="ARBA00022793"/>
    </source>
</evidence>
<keyword evidence="5 13" id="KW-0963">Cytoplasm</keyword>
<evidence type="ECO:0000256" key="3">
    <source>
        <dbReference type="ARBA" id="ARBA00012363"/>
    </source>
</evidence>
<comment type="pathway">
    <text evidence="1 13">Carbohydrate biosynthesis; gluconeogenesis.</text>
</comment>
<dbReference type="Pfam" id="PF01293">
    <property type="entry name" value="PEPCK_ATP"/>
    <property type="match status" value="1"/>
</dbReference>
<keyword evidence="10 13" id="KW-0464">Manganese</keyword>
<evidence type="ECO:0000256" key="13">
    <source>
        <dbReference type="HAMAP-Rule" id="MF_00453"/>
    </source>
</evidence>
<dbReference type="InterPro" id="IPR013035">
    <property type="entry name" value="PEP_carboxykinase_C"/>
</dbReference>
<feature type="binding site" evidence="13">
    <location>
        <position position="59"/>
    </location>
    <ligand>
        <name>substrate</name>
    </ligand>
</feature>
<evidence type="ECO:0000256" key="9">
    <source>
        <dbReference type="ARBA" id="ARBA00022840"/>
    </source>
</evidence>
<comment type="caution">
    <text evidence="14">The sequence shown here is derived from an EMBL/GenBank/DDBJ whole genome shotgun (WGS) entry which is preliminary data.</text>
</comment>
<dbReference type="NCBIfam" id="NF006821">
    <property type="entry name" value="PRK09344.1-3"/>
    <property type="match status" value="1"/>
</dbReference>
<dbReference type="GO" id="GO:0046872">
    <property type="term" value="F:metal ion binding"/>
    <property type="evidence" value="ECO:0007669"/>
    <property type="project" value="UniProtKB-KW"/>
</dbReference>
<dbReference type="GO" id="GO:0005524">
    <property type="term" value="F:ATP binding"/>
    <property type="evidence" value="ECO:0007669"/>
    <property type="project" value="UniProtKB-UniRule"/>
</dbReference>
<evidence type="ECO:0000256" key="1">
    <source>
        <dbReference type="ARBA" id="ARBA00004742"/>
    </source>
</evidence>
<feature type="binding site" evidence="13">
    <location>
        <position position="225"/>
    </location>
    <ligand>
        <name>ATP</name>
        <dbReference type="ChEBI" id="CHEBI:30616"/>
    </ligand>
</feature>
<evidence type="ECO:0000313" key="15">
    <source>
        <dbReference type="Proteomes" id="UP000283855"/>
    </source>
</evidence>
<dbReference type="EC" id="4.1.1.49" evidence="3 13"/>
<feature type="binding site" evidence="13">
    <location>
        <position position="327"/>
    </location>
    <ligand>
        <name>ATP</name>
        <dbReference type="ChEBI" id="CHEBI:30616"/>
    </ligand>
</feature>
<accession>A0A413T3Z4</accession>
<feature type="binding site" evidence="13">
    <location>
        <position position="263"/>
    </location>
    <ligand>
        <name>Mn(2+)</name>
        <dbReference type="ChEBI" id="CHEBI:29035"/>
    </ligand>
</feature>
<feature type="binding site" evidence="13">
    <location>
        <position position="206"/>
    </location>
    <ligand>
        <name>Mn(2+)</name>
        <dbReference type="ChEBI" id="CHEBI:29035"/>
    </ligand>
</feature>
<dbReference type="FunFam" id="2.170.8.10:FF:000001">
    <property type="entry name" value="Phosphoenolpyruvate carboxykinase (ATP)"/>
    <property type="match status" value="1"/>
</dbReference>
<evidence type="ECO:0000256" key="5">
    <source>
        <dbReference type="ARBA" id="ARBA00022490"/>
    </source>
</evidence>
<dbReference type="GO" id="GO:0004612">
    <property type="term" value="F:phosphoenolpyruvate carboxykinase (ATP) activity"/>
    <property type="evidence" value="ECO:0007669"/>
    <property type="project" value="UniProtKB-UniRule"/>
</dbReference>
<comment type="subcellular location">
    <subcellularLocation>
        <location evidence="13">Cytoplasm</location>
    </subcellularLocation>
</comment>
<dbReference type="PROSITE" id="PS00532">
    <property type="entry name" value="PEPCK_ATP"/>
    <property type="match status" value="1"/>
</dbReference>
<feature type="binding site" evidence="13">
    <location>
        <position position="206"/>
    </location>
    <ligand>
        <name>substrate</name>
    </ligand>
</feature>
<keyword evidence="14" id="KW-0808">Transferase</keyword>
<keyword evidence="7 13" id="KW-0547">Nucleotide-binding</keyword>
<dbReference type="PANTHER" id="PTHR30031:SF0">
    <property type="entry name" value="PHOSPHOENOLPYRUVATE CARBOXYKINASE (ATP)"/>
    <property type="match status" value="1"/>
</dbReference>
<feature type="binding site" evidence="13">
    <location>
        <position position="200"/>
    </location>
    <ligand>
        <name>substrate</name>
    </ligand>
</feature>
<dbReference type="Gene3D" id="2.170.8.10">
    <property type="entry name" value="Phosphoenolpyruvate Carboxykinase, domain 2"/>
    <property type="match status" value="1"/>
</dbReference>
<dbReference type="UniPathway" id="UPA00138"/>
<dbReference type="EMBL" id="QSFT01000003">
    <property type="protein sequence ID" value="RHA78312.1"/>
    <property type="molecule type" value="Genomic_DNA"/>
</dbReference>
<evidence type="ECO:0000256" key="2">
    <source>
        <dbReference type="ARBA" id="ARBA00006052"/>
    </source>
</evidence>
<dbReference type="GO" id="GO:0016301">
    <property type="term" value="F:kinase activity"/>
    <property type="evidence" value="ECO:0007669"/>
    <property type="project" value="UniProtKB-KW"/>
</dbReference>
<evidence type="ECO:0000256" key="11">
    <source>
        <dbReference type="ARBA" id="ARBA00023239"/>
    </source>
</evidence>
<dbReference type="NCBIfam" id="NF006819">
    <property type="entry name" value="PRK09344.1-1"/>
    <property type="match status" value="1"/>
</dbReference>
<dbReference type="HAMAP" id="MF_00453">
    <property type="entry name" value="PEPCK_ATP"/>
    <property type="match status" value="1"/>
</dbReference>
<dbReference type="RefSeq" id="WP_118399933.1">
    <property type="nucleotide sequence ID" value="NZ_CABJGD010000003.1"/>
</dbReference>
<dbReference type="SUPFAM" id="SSF53795">
    <property type="entry name" value="PEP carboxykinase-like"/>
    <property type="match status" value="1"/>
</dbReference>
<gene>
    <name evidence="13 14" type="primary">pckA</name>
    <name evidence="14" type="ORF">DW921_02370</name>
</gene>
<keyword evidence="14" id="KW-0670">Pyruvate</keyword>
<dbReference type="FunFam" id="3.40.449.10:FF:000001">
    <property type="entry name" value="Phosphoenolpyruvate carboxykinase (ATP)"/>
    <property type="match status" value="1"/>
</dbReference>
<feature type="binding site" evidence="13">
    <location>
        <position position="291"/>
    </location>
    <ligand>
        <name>ATP</name>
        <dbReference type="ChEBI" id="CHEBI:30616"/>
    </ligand>
</feature>
<dbReference type="GO" id="GO:0005829">
    <property type="term" value="C:cytosol"/>
    <property type="evidence" value="ECO:0007669"/>
    <property type="project" value="TreeGrafter"/>
</dbReference>
<evidence type="ECO:0000256" key="10">
    <source>
        <dbReference type="ARBA" id="ARBA00023211"/>
    </source>
</evidence>
<dbReference type="InterPro" id="IPR015994">
    <property type="entry name" value="PEPCK_ATP_CS"/>
</dbReference>
<dbReference type="InterPro" id="IPR008210">
    <property type="entry name" value="PEP_carboxykinase_N"/>
</dbReference>
<reference evidence="14 15" key="1">
    <citation type="submission" date="2018-08" db="EMBL/GenBank/DDBJ databases">
        <title>A genome reference for cultivated species of the human gut microbiota.</title>
        <authorList>
            <person name="Zou Y."/>
            <person name="Xue W."/>
            <person name="Luo G."/>
        </authorList>
    </citation>
    <scope>NUCLEOTIDE SEQUENCE [LARGE SCALE GENOMIC DNA]</scope>
    <source>
        <strain evidence="14 15">AM42-38</strain>
    </source>
</reference>
<evidence type="ECO:0000256" key="12">
    <source>
        <dbReference type="ARBA" id="ARBA00047371"/>
    </source>
</evidence>
<keyword evidence="11 13" id="KW-0456">Lyase</keyword>
<keyword evidence="8 13" id="KW-0210">Decarboxylase</keyword>
<comment type="cofactor">
    <cofactor evidence="13">
        <name>Mn(2+)</name>
        <dbReference type="ChEBI" id="CHEBI:29035"/>
    </cofactor>
    <text evidence="13">Binds 1 Mn(2+) ion per subunit.</text>
</comment>
<name>A0A413T3Z4_9BACT</name>
<feature type="binding site" evidence="13">
    <location>
        <position position="206"/>
    </location>
    <ligand>
        <name>ATP</name>
        <dbReference type="ChEBI" id="CHEBI:30616"/>
    </ligand>
</feature>
<proteinExistence type="inferred from homology"/>
<keyword evidence="6 13" id="KW-0479">Metal-binding</keyword>
<feature type="binding site" evidence="13">
    <location>
        <position position="449"/>
    </location>
    <ligand>
        <name>ATP</name>
        <dbReference type="ChEBI" id="CHEBI:30616"/>
    </ligand>
</feature>
<feature type="binding site" evidence="13">
    <location>
        <position position="225"/>
    </location>
    <ligand>
        <name>Mn(2+)</name>
        <dbReference type="ChEBI" id="CHEBI:29035"/>
    </ligand>
</feature>
<feature type="binding site" evidence="13">
    <location>
        <position position="327"/>
    </location>
    <ligand>
        <name>substrate</name>
    </ligand>
</feature>
<dbReference type="InterPro" id="IPR001272">
    <property type="entry name" value="PEP_carboxykinase_ATP"/>
</dbReference>
<dbReference type="GO" id="GO:0006094">
    <property type="term" value="P:gluconeogenesis"/>
    <property type="evidence" value="ECO:0007669"/>
    <property type="project" value="UniProtKB-UniRule"/>
</dbReference>
<keyword evidence="14" id="KW-0418">Kinase</keyword>
<evidence type="ECO:0000256" key="7">
    <source>
        <dbReference type="ARBA" id="ARBA00022741"/>
    </source>
</evidence>
<comment type="similarity">
    <text evidence="2 13">Belongs to the phosphoenolpyruvate carboxykinase (ATP) family.</text>
</comment>
<comment type="catalytic activity">
    <reaction evidence="12 13">
        <text>oxaloacetate + ATP = phosphoenolpyruvate + ADP + CO2</text>
        <dbReference type="Rhea" id="RHEA:18617"/>
        <dbReference type="ChEBI" id="CHEBI:16452"/>
        <dbReference type="ChEBI" id="CHEBI:16526"/>
        <dbReference type="ChEBI" id="CHEBI:30616"/>
        <dbReference type="ChEBI" id="CHEBI:58702"/>
        <dbReference type="ChEBI" id="CHEBI:456216"/>
        <dbReference type="EC" id="4.1.1.49"/>
    </reaction>
</comment>
<keyword evidence="9 13" id="KW-0067">ATP-binding</keyword>
<protein>
    <recommendedName>
        <fullName evidence="3 13">Phosphoenolpyruvate carboxykinase (ATP)</fullName>
        <shortName evidence="13">PCK</shortName>
        <shortName evidence="13">PEP carboxykinase</shortName>
        <shortName evidence="13">PEPCK</shortName>
        <ecNumber evidence="3 13">4.1.1.49</ecNumber>
    </recommendedName>
</protein>
<dbReference type="PIRSF" id="PIRSF006294">
    <property type="entry name" value="PEP_crbxkin"/>
    <property type="match status" value="1"/>
</dbReference>
<dbReference type="NCBIfam" id="TIGR00224">
    <property type="entry name" value="pckA"/>
    <property type="match status" value="1"/>
</dbReference>
<dbReference type="Gene3D" id="3.40.449.10">
    <property type="entry name" value="Phosphoenolpyruvate Carboxykinase, domain 1"/>
    <property type="match status" value="1"/>
</dbReference>
<organism evidence="14 15">
    <name type="scientific">Phocaeicola coprophilus</name>
    <dbReference type="NCBI Taxonomy" id="387090"/>
    <lineage>
        <taxon>Bacteria</taxon>
        <taxon>Pseudomonadati</taxon>
        <taxon>Bacteroidota</taxon>
        <taxon>Bacteroidia</taxon>
        <taxon>Bacteroidales</taxon>
        <taxon>Bacteroidaceae</taxon>
        <taxon>Phocaeicola</taxon>
    </lineage>
</organism>
<dbReference type="PANTHER" id="PTHR30031">
    <property type="entry name" value="PHOSPHOENOLPYRUVATE CARBOXYKINASE ATP"/>
    <property type="match status" value="1"/>
</dbReference>
<feature type="binding site" evidence="13">
    <location>
        <begin position="443"/>
        <end position="444"/>
    </location>
    <ligand>
        <name>ATP</name>
        <dbReference type="ChEBI" id="CHEBI:30616"/>
    </ligand>
</feature>
<feature type="binding site" evidence="13">
    <location>
        <begin position="242"/>
        <end position="250"/>
    </location>
    <ligand>
        <name>ATP</name>
        <dbReference type="ChEBI" id="CHEBI:30616"/>
    </ligand>
</feature>
<dbReference type="SUPFAM" id="SSF68923">
    <property type="entry name" value="PEP carboxykinase N-terminal domain"/>
    <property type="match status" value="1"/>
</dbReference>
<evidence type="ECO:0000256" key="6">
    <source>
        <dbReference type="ARBA" id="ARBA00022723"/>
    </source>
</evidence>
<evidence type="ECO:0000313" key="14">
    <source>
        <dbReference type="EMBL" id="RHA78312.1"/>
    </source>
</evidence>
<dbReference type="NCBIfam" id="NF006820">
    <property type="entry name" value="PRK09344.1-2"/>
    <property type="match status" value="1"/>
</dbReference>